<dbReference type="AlphaFoldDB" id="A0A4Z2J4R4"/>
<sequence>MAVNRSAYKGTQRTGTAPRSKRMVSGDVESSSCGSAWSVEPGSLDIFLLLVSRSLLQHDAHVKEAGDGSEERQRRRRRQQQRRSPW</sequence>
<keyword evidence="3" id="KW-1185">Reference proteome</keyword>
<protein>
    <submittedName>
        <fullName evidence="2">Uncharacterized protein</fullName>
    </submittedName>
</protein>
<reference evidence="2 3" key="1">
    <citation type="submission" date="2019-03" db="EMBL/GenBank/DDBJ databases">
        <title>First draft genome of Liparis tanakae, snailfish: a comprehensive survey of snailfish specific genes.</title>
        <authorList>
            <person name="Kim W."/>
            <person name="Song I."/>
            <person name="Jeong J.-H."/>
            <person name="Kim D."/>
            <person name="Kim S."/>
            <person name="Ryu S."/>
            <person name="Song J.Y."/>
            <person name="Lee S.K."/>
        </authorList>
    </citation>
    <scope>NUCLEOTIDE SEQUENCE [LARGE SCALE GENOMIC DNA]</scope>
    <source>
        <tissue evidence="2">Muscle</tissue>
    </source>
</reference>
<dbReference type="EMBL" id="SRLO01000026">
    <property type="protein sequence ID" value="TNN84483.1"/>
    <property type="molecule type" value="Genomic_DNA"/>
</dbReference>
<comment type="caution">
    <text evidence="2">The sequence shown here is derived from an EMBL/GenBank/DDBJ whole genome shotgun (WGS) entry which is preliminary data.</text>
</comment>
<feature type="compositionally biased region" description="Basic and acidic residues" evidence="1">
    <location>
        <begin position="61"/>
        <end position="73"/>
    </location>
</feature>
<proteinExistence type="predicted"/>
<dbReference type="Proteomes" id="UP000314294">
    <property type="component" value="Unassembled WGS sequence"/>
</dbReference>
<accession>A0A4Z2J4R4</accession>
<evidence type="ECO:0000313" key="3">
    <source>
        <dbReference type="Proteomes" id="UP000314294"/>
    </source>
</evidence>
<name>A0A4Z2J4R4_9TELE</name>
<feature type="region of interest" description="Disordered" evidence="1">
    <location>
        <begin position="61"/>
        <end position="86"/>
    </location>
</feature>
<evidence type="ECO:0000256" key="1">
    <source>
        <dbReference type="SAM" id="MobiDB-lite"/>
    </source>
</evidence>
<feature type="region of interest" description="Disordered" evidence="1">
    <location>
        <begin position="1"/>
        <end position="36"/>
    </location>
</feature>
<feature type="compositionally biased region" description="Basic residues" evidence="1">
    <location>
        <begin position="74"/>
        <end position="86"/>
    </location>
</feature>
<organism evidence="2 3">
    <name type="scientific">Liparis tanakae</name>
    <name type="common">Tanaka's snailfish</name>
    <dbReference type="NCBI Taxonomy" id="230148"/>
    <lineage>
        <taxon>Eukaryota</taxon>
        <taxon>Metazoa</taxon>
        <taxon>Chordata</taxon>
        <taxon>Craniata</taxon>
        <taxon>Vertebrata</taxon>
        <taxon>Euteleostomi</taxon>
        <taxon>Actinopterygii</taxon>
        <taxon>Neopterygii</taxon>
        <taxon>Teleostei</taxon>
        <taxon>Neoteleostei</taxon>
        <taxon>Acanthomorphata</taxon>
        <taxon>Eupercaria</taxon>
        <taxon>Perciformes</taxon>
        <taxon>Cottioidei</taxon>
        <taxon>Cottales</taxon>
        <taxon>Liparidae</taxon>
        <taxon>Liparis</taxon>
    </lineage>
</organism>
<evidence type="ECO:0000313" key="2">
    <source>
        <dbReference type="EMBL" id="TNN84483.1"/>
    </source>
</evidence>
<gene>
    <name evidence="2" type="ORF">EYF80_005183</name>
</gene>